<dbReference type="Pfam" id="PF01584">
    <property type="entry name" value="CheW"/>
    <property type="match status" value="1"/>
</dbReference>
<dbReference type="InterPro" id="IPR036061">
    <property type="entry name" value="CheW-like_dom_sf"/>
</dbReference>
<dbReference type="OrthoDB" id="5765252at2"/>
<keyword evidence="3" id="KW-1185">Reference proteome</keyword>
<reference evidence="2 3" key="1">
    <citation type="submission" date="2019-11" db="EMBL/GenBank/DDBJ databases">
        <authorList>
            <person name="Holert J."/>
        </authorList>
    </citation>
    <scope>NUCLEOTIDE SEQUENCE [LARGE SCALE GENOMIC DNA]</scope>
    <source>
        <strain evidence="2">SB11_3</strain>
    </source>
</reference>
<gene>
    <name evidence="2" type="ORF">OPDIPICF_01764</name>
</gene>
<dbReference type="GO" id="GO:0006935">
    <property type="term" value="P:chemotaxis"/>
    <property type="evidence" value="ECO:0007669"/>
    <property type="project" value="InterPro"/>
</dbReference>
<dbReference type="SMART" id="SM00260">
    <property type="entry name" value="CheW"/>
    <property type="match status" value="1"/>
</dbReference>
<dbReference type="AlphaFoldDB" id="A0A5S9QBU8"/>
<dbReference type="Gene3D" id="2.30.30.40">
    <property type="entry name" value="SH3 Domains"/>
    <property type="match status" value="1"/>
</dbReference>
<dbReference type="EMBL" id="CACSIO010000023">
    <property type="protein sequence ID" value="CAA0115701.1"/>
    <property type="molecule type" value="Genomic_DNA"/>
</dbReference>
<feature type="domain" description="CheW-like" evidence="1">
    <location>
        <begin position="9"/>
        <end position="150"/>
    </location>
</feature>
<accession>A0A5S9QBU8</accession>
<dbReference type="PROSITE" id="PS50851">
    <property type="entry name" value="CHEW"/>
    <property type="match status" value="1"/>
</dbReference>
<dbReference type="Gene3D" id="2.40.50.180">
    <property type="entry name" value="CheA-289, Domain 4"/>
    <property type="match status" value="1"/>
</dbReference>
<dbReference type="InterPro" id="IPR002545">
    <property type="entry name" value="CheW-lke_dom"/>
</dbReference>
<evidence type="ECO:0000313" key="3">
    <source>
        <dbReference type="Proteomes" id="UP000441399"/>
    </source>
</evidence>
<dbReference type="Proteomes" id="UP000441399">
    <property type="component" value="Unassembled WGS sequence"/>
</dbReference>
<dbReference type="GO" id="GO:0007165">
    <property type="term" value="P:signal transduction"/>
    <property type="evidence" value="ECO:0007669"/>
    <property type="project" value="InterPro"/>
</dbReference>
<proteinExistence type="predicted"/>
<protein>
    <recommendedName>
        <fullName evidence="1">CheW-like domain-containing protein</fullName>
    </recommendedName>
</protein>
<name>A0A5S9QBU8_9GAMM</name>
<organism evidence="2 3">
    <name type="scientific">BD1-7 clade bacterium</name>
    <dbReference type="NCBI Taxonomy" id="2029982"/>
    <lineage>
        <taxon>Bacteria</taxon>
        <taxon>Pseudomonadati</taxon>
        <taxon>Pseudomonadota</taxon>
        <taxon>Gammaproteobacteria</taxon>
        <taxon>Cellvibrionales</taxon>
        <taxon>Spongiibacteraceae</taxon>
        <taxon>BD1-7 clade</taxon>
    </lineage>
</organism>
<evidence type="ECO:0000313" key="2">
    <source>
        <dbReference type="EMBL" id="CAA0115701.1"/>
    </source>
</evidence>
<evidence type="ECO:0000259" key="1">
    <source>
        <dbReference type="PROSITE" id="PS50851"/>
    </source>
</evidence>
<dbReference type="SUPFAM" id="SSF50341">
    <property type="entry name" value="CheW-like"/>
    <property type="match status" value="1"/>
</dbReference>
<sequence>MSTTSTTVSQNTLLCQIESNILLLPDVSVAEIIDYQPVESDDDMPTWFLGLLDWRELEIPLVSLEALKDNTFFSHSSTLKIIIVNSTSHRDDFAYWGFVAAEAPKMRRLVKDQLTAGELSDSEFVRAVARMDDDTVLIPDLAAIETQIAELIC</sequence>